<organism evidence="2 3">
    <name type="scientific">Coprinopsis marcescibilis</name>
    <name type="common">Agaric fungus</name>
    <name type="synonym">Psathyrella marcescibilis</name>
    <dbReference type="NCBI Taxonomy" id="230819"/>
    <lineage>
        <taxon>Eukaryota</taxon>
        <taxon>Fungi</taxon>
        <taxon>Dikarya</taxon>
        <taxon>Basidiomycota</taxon>
        <taxon>Agaricomycotina</taxon>
        <taxon>Agaricomycetes</taxon>
        <taxon>Agaricomycetidae</taxon>
        <taxon>Agaricales</taxon>
        <taxon>Agaricineae</taxon>
        <taxon>Psathyrellaceae</taxon>
        <taxon>Coprinopsis</taxon>
    </lineage>
</organism>
<reference evidence="2 3" key="1">
    <citation type="journal article" date="2019" name="Nat. Ecol. Evol.">
        <title>Megaphylogeny resolves global patterns of mushroom evolution.</title>
        <authorList>
            <person name="Varga T."/>
            <person name="Krizsan K."/>
            <person name="Foldi C."/>
            <person name="Dima B."/>
            <person name="Sanchez-Garcia M."/>
            <person name="Sanchez-Ramirez S."/>
            <person name="Szollosi G.J."/>
            <person name="Szarkandi J.G."/>
            <person name="Papp V."/>
            <person name="Albert L."/>
            <person name="Andreopoulos W."/>
            <person name="Angelini C."/>
            <person name="Antonin V."/>
            <person name="Barry K.W."/>
            <person name="Bougher N.L."/>
            <person name="Buchanan P."/>
            <person name="Buyck B."/>
            <person name="Bense V."/>
            <person name="Catcheside P."/>
            <person name="Chovatia M."/>
            <person name="Cooper J."/>
            <person name="Damon W."/>
            <person name="Desjardin D."/>
            <person name="Finy P."/>
            <person name="Geml J."/>
            <person name="Haridas S."/>
            <person name="Hughes K."/>
            <person name="Justo A."/>
            <person name="Karasinski D."/>
            <person name="Kautmanova I."/>
            <person name="Kiss B."/>
            <person name="Kocsube S."/>
            <person name="Kotiranta H."/>
            <person name="LaButti K.M."/>
            <person name="Lechner B.E."/>
            <person name="Liimatainen K."/>
            <person name="Lipzen A."/>
            <person name="Lukacs Z."/>
            <person name="Mihaltcheva S."/>
            <person name="Morgado L.N."/>
            <person name="Niskanen T."/>
            <person name="Noordeloos M.E."/>
            <person name="Ohm R.A."/>
            <person name="Ortiz-Santana B."/>
            <person name="Ovrebo C."/>
            <person name="Racz N."/>
            <person name="Riley R."/>
            <person name="Savchenko A."/>
            <person name="Shiryaev A."/>
            <person name="Soop K."/>
            <person name="Spirin V."/>
            <person name="Szebenyi C."/>
            <person name="Tomsovsky M."/>
            <person name="Tulloss R.E."/>
            <person name="Uehling J."/>
            <person name="Grigoriev I.V."/>
            <person name="Vagvolgyi C."/>
            <person name="Papp T."/>
            <person name="Martin F.M."/>
            <person name="Miettinen O."/>
            <person name="Hibbett D.S."/>
            <person name="Nagy L.G."/>
        </authorList>
    </citation>
    <scope>NUCLEOTIDE SEQUENCE [LARGE SCALE GENOMIC DNA]</scope>
    <source>
        <strain evidence="2 3">CBS 121175</strain>
    </source>
</reference>
<dbReference type="InterPro" id="IPR013149">
    <property type="entry name" value="ADH-like_C"/>
</dbReference>
<dbReference type="SUPFAM" id="SSF51735">
    <property type="entry name" value="NAD(P)-binding Rossmann-fold domains"/>
    <property type="match status" value="1"/>
</dbReference>
<dbReference type="Pfam" id="PF08240">
    <property type="entry name" value="ADH_N"/>
    <property type="match status" value="1"/>
</dbReference>
<dbReference type="EMBL" id="ML210252">
    <property type="protein sequence ID" value="TFK22016.1"/>
    <property type="molecule type" value="Genomic_DNA"/>
</dbReference>
<dbReference type="PANTHER" id="PTHR45348:SF2">
    <property type="entry name" value="ZINC-TYPE ALCOHOL DEHYDROGENASE-LIKE PROTEIN C2E1P3.01"/>
    <property type="match status" value="1"/>
</dbReference>
<dbReference type="GO" id="GO:0016651">
    <property type="term" value="F:oxidoreductase activity, acting on NAD(P)H"/>
    <property type="evidence" value="ECO:0007669"/>
    <property type="project" value="InterPro"/>
</dbReference>
<evidence type="ECO:0000313" key="2">
    <source>
        <dbReference type="EMBL" id="TFK22016.1"/>
    </source>
</evidence>
<dbReference type="AlphaFoldDB" id="A0A5C3KP37"/>
<name>A0A5C3KP37_COPMA</name>
<dbReference type="STRING" id="230819.A0A5C3KP37"/>
<accession>A0A5C3KP37</accession>
<dbReference type="InterPro" id="IPR036291">
    <property type="entry name" value="NAD(P)-bd_dom_sf"/>
</dbReference>
<dbReference type="Proteomes" id="UP000307440">
    <property type="component" value="Unassembled WGS sequence"/>
</dbReference>
<dbReference type="InterPro" id="IPR013154">
    <property type="entry name" value="ADH-like_N"/>
</dbReference>
<dbReference type="SUPFAM" id="SSF50129">
    <property type="entry name" value="GroES-like"/>
    <property type="match status" value="1"/>
</dbReference>
<keyword evidence="3" id="KW-1185">Reference proteome</keyword>
<dbReference type="InterPro" id="IPR047122">
    <property type="entry name" value="Trans-enoyl_RdTase-like"/>
</dbReference>
<dbReference type="InterPro" id="IPR020843">
    <property type="entry name" value="ER"/>
</dbReference>
<sequence length="348" mass="36966">MLPAMQQALALDRKCGDFVSMTIPVPTNPKANEVVVKVEASALNPIDWKVQKLGVFIEEYPAIVGTDIAGEVVELGDDVTSLVKGDKVFFQGNFANCRGEGSAGYQQYTKADVLTLSKIPAGTSPAQASTIPVALSCAYIGLYNQAPWGAGYEPPVTGRGRYAGQPIFVLGGSSSVGQFAIQLAKLSGFSPIITTSSLKHAGYLESLGATHVLDRSLSSSALSSAIGELTAGKRLEVVYDAISIDGTQQLGLDLVSPGGHLLLTLLPVVEAEDKKVVLAQAFKDMPHNVELLRGMYSKLTEWVLEGSIQPNRVEVLEKGLDGILEGLERMKQDKVSGVKLVVLPQETP</sequence>
<evidence type="ECO:0000259" key="1">
    <source>
        <dbReference type="SMART" id="SM00829"/>
    </source>
</evidence>
<dbReference type="Pfam" id="PF00107">
    <property type="entry name" value="ADH_zinc_N"/>
    <property type="match status" value="1"/>
</dbReference>
<gene>
    <name evidence="2" type="ORF">FA15DRAFT_671970</name>
</gene>
<protein>
    <submittedName>
        <fullName evidence="2">GroES-like protein</fullName>
    </submittedName>
</protein>
<evidence type="ECO:0000313" key="3">
    <source>
        <dbReference type="Proteomes" id="UP000307440"/>
    </source>
</evidence>
<dbReference type="CDD" id="cd08249">
    <property type="entry name" value="enoyl_reductase_like"/>
    <property type="match status" value="1"/>
</dbReference>
<dbReference type="InterPro" id="IPR011032">
    <property type="entry name" value="GroES-like_sf"/>
</dbReference>
<dbReference type="PANTHER" id="PTHR45348">
    <property type="entry name" value="HYPOTHETICAL OXIDOREDUCTASE (EUROFUNG)"/>
    <property type="match status" value="1"/>
</dbReference>
<dbReference type="OrthoDB" id="3233595at2759"/>
<feature type="domain" description="Enoyl reductase (ER)" evidence="1">
    <location>
        <begin position="16"/>
        <end position="342"/>
    </location>
</feature>
<dbReference type="Gene3D" id="3.90.180.10">
    <property type="entry name" value="Medium-chain alcohol dehydrogenases, catalytic domain"/>
    <property type="match status" value="1"/>
</dbReference>
<dbReference type="SMART" id="SM00829">
    <property type="entry name" value="PKS_ER"/>
    <property type="match status" value="1"/>
</dbReference>
<dbReference type="Gene3D" id="3.40.50.720">
    <property type="entry name" value="NAD(P)-binding Rossmann-like Domain"/>
    <property type="match status" value="1"/>
</dbReference>
<proteinExistence type="predicted"/>